<dbReference type="GO" id="GO:0016853">
    <property type="term" value="F:isomerase activity"/>
    <property type="evidence" value="ECO:0007669"/>
    <property type="project" value="UniProtKB-KW"/>
</dbReference>
<accession>S0ESF4</accession>
<feature type="domain" description="Xylose isomerase-like TIM barrel" evidence="1">
    <location>
        <begin position="23"/>
        <end position="258"/>
    </location>
</feature>
<dbReference type="KEGG" id="ccz:CCALI_00359"/>
<keyword evidence="2" id="KW-0413">Isomerase</keyword>
<gene>
    <name evidence="2" type="ORF">CCALI_00359</name>
</gene>
<dbReference type="eggNOG" id="COG1082">
    <property type="taxonomic scope" value="Bacteria"/>
</dbReference>
<evidence type="ECO:0000259" key="1">
    <source>
        <dbReference type="Pfam" id="PF01261"/>
    </source>
</evidence>
<evidence type="ECO:0000313" key="2">
    <source>
        <dbReference type="EMBL" id="CCW34196.1"/>
    </source>
</evidence>
<dbReference type="InterPro" id="IPR050312">
    <property type="entry name" value="IolE/XylAMocC-like"/>
</dbReference>
<dbReference type="AlphaFoldDB" id="S0ESF4"/>
<dbReference type="InterPro" id="IPR013022">
    <property type="entry name" value="Xyl_isomerase-like_TIM-brl"/>
</dbReference>
<dbReference type="RefSeq" id="WP_016481759.1">
    <property type="nucleotide sequence ID" value="NC_021487.1"/>
</dbReference>
<organism evidence="2 3">
    <name type="scientific">Chthonomonas calidirosea (strain DSM 23976 / ICMP 18418 / T49)</name>
    <dbReference type="NCBI Taxonomy" id="1303518"/>
    <lineage>
        <taxon>Bacteria</taxon>
        <taxon>Bacillati</taxon>
        <taxon>Armatimonadota</taxon>
        <taxon>Chthonomonadia</taxon>
        <taxon>Chthonomonadales</taxon>
        <taxon>Chthonomonadaceae</taxon>
        <taxon>Chthonomonas</taxon>
    </lineage>
</organism>
<proteinExistence type="predicted"/>
<dbReference type="OrthoDB" id="9782626at2"/>
<dbReference type="InParanoid" id="S0ESF4"/>
<reference evidence="3" key="1">
    <citation type="submission" date="2013-03" db="EMBL/GenBank/DDBJ databases">
        <title>Genome sequence of Chthonomonas calidirosea, the first sequenced genome from the Armatimonadetes phylum (formally candidate division OP10).</title>
        <authorList>
            <person name="Lee K.C.Y."/>
            <person name="Morgan X.C."/>
            <person name="Dunfield P.F."/>
            <person name="Tamas I."/>
            <person name="Houghton K.M."/>
            <person name="Vyssotski M."/>
            <person name="Ryan J.L.J."/>
            <person name="Lagutin K."/>
            <person name="McDonald I.R."/>
            <person name="Stott M.B."/>
        </authorList>
    </citation>
    <scope>NUCLEOTIDE SEQUENCE [LARGE SCALE GENOMIC DNA]</scope>
    <source>
        <strain evidence="3">DSM 23976 / ICMP 18418 / T49</strain>
    </source>
</reference>
<dbReference type="PATRIC" id="fig|1303518.3.peg.366"/>
<keyword evidence="3" id="KW-1185">Reference proteome</keyword>
<dbReference type="SUPFAM" id="SSF51658">
    <property type="entry name" value="Xylose isomerase-like"/>
    <property type="match status" value="1"/>
</dbReference>
<dbReference type="Pfam" id="PF01261">
    <property type="entry name" value="AP_endonuc_2"/>
    <property type="match status" value="1"/>
</dbReference>
<sequence>MFTCLSPGAIGVRVTNLKEAIEAARIGGFEGVEFNPFEVADLEEKQGVDYVNSLFAHAAIRPGAFGLPVDWRGEEAKWREGLAQLPRLARAAAAIGCYRTATWVPPASNELTFVENWRFHVERFKPIAQILADVGCSLGLEFIGPATSRRNYLYPFIYTMEKMLELAEAIGPNVGLLLDSWHWYTSGGTVEGILKLRKKDVVYVHINDAPDGIPREKQIDNRRALPGETGVIDIANFLRALRHIGYDGPVTPEPFKAELAYLASDEERLRTVGAATRSVMHRAFGEE</sequence>
<protein>
    <submittedName>
        <fullName evidence="2">Sugar phosphate isomerases/epimerases</fullName>
    </submittedName>
</protein>
<name>S0ESF4_CHTCT</name>
<dbReference type="EMBL" id="HF951689">
    <property type="protein sequence ID" value="CCW34196.1"/>
    <property type="molecule type" value="Genomic_DNA"/>
</dbReference>
<dbReference type="InterPro" id="IPR036237">
    <property type="entry name" value="Xyl_isomerase-like_sf"/>
</dbReference>
<dbReference type="HOGENOM" id="CLU_035063_3_0_0"/>
<dbReference type="Gene3D" id="3.20.20.150">
    <property type="entry name" value="Divalent-metal-dependent TIM barrel enzymes"/>
    <property type="match status" value="1"/>
</dbReference>
<dbReference type="STRING" id="454171.CP488_00798"/>
<dbReference type="Proteomes" id="UP000014227">
    <property type="component" value="Chromosome I"/>
</dbReference>
<evidence type="ECO:0000313" key="3">
    <source>
        <dbReference type="Proteomes" id="UP000014227"/>
    </source>
</evidence>
<dbReference type="PANTHER" id="PTHR12110">
    <property type="entry name" value="HYDROXYPYRUVATE ISOMERASE"/>
    <property type="match status" value="1"/>
</dbReference>